<protein>
    <submittedName>
        <fullName evidence="6">C-5 cytosine-specific DNA methylase</fullName>
    </submittedName>
</protein>
<comment type="catalytic activity">
    <reaction evidence="4">
        <text>a 2'-deoxycytidine in DNA + S-adenosyl-L-methionine = a 5-methyl-2'-deoxycytidine in DNA + S-adenosyl-L-homocysteine + H(+)</text>
        <dbReference type="Rhea" id="RHEA:13681"/>
        <dbReference type="Rhea" id="RHEA-COMP:11369"/>
        <dbReference type="Rhea" id="RHEA-COMP:11370"/>
        <dbReference type="ChEBI" id="CHEBI:15378"/>
        <dbReference type="ChEBI" id="CHEBI:57856"/>
        <dbReference type="ChEBI" id="CHEBI:59789"/>
        <dbReference type="ChEBI" id="CHEBI:85452"/>
        <dbReference type="ChEBI" id="CHEBI:85454"/>
        <dbReference type="EC" id="2.1.1.37"/>
    </reaction>
</comment>
<evidence type="ECO:0000256" key="2">
    <source>
        <dbReference type="ARBA" id="ARBA00022679"/>
    </source>
</evidence>
<dbReference type="RefSeq" id="WP_011783203.1">
    <property type="nucleotide sequence ID" value="NC_008738.1"/>
</dbReference>
<evidence type="ECO:0000256" key="5">
    <source>
        <dbReference type="PROSITE-ProRule" id="PRU01016"/>
    </source>
</evidence>
<geneLocation type="plasmid" evidence="6 7">
    <name>pMAQU01</name>
</geneLocation>
<comment type="similarity">
    <text evidence="5">Belongs to the class I-like SAM-binding methyltransferase superfamily. C5-methyltransferase family.</text>
</comment>
<accession>A1U831</accession>
<dbReference type="InterPro" id="IPR029063">
    <property type="entry name" value="SAM-dependent_MTases_sf"/>
</dbReference>
<keyword evidence="3" id="KW-0680">Restriction system</keyword>
<evidence type="ECO:0000256" key="4">
    <source>
        <dbReference type="ARBA" id="ARBA00047422"/>
    </source>
</evidence>
<evidence type="ECO:0000313" key="7">
    <source>
        <dbReference type="Proteomes" id="UP000000998"/>
    </source>
</evidence>
<feature type="active site" evidence="5">
    <location>
        <position position="202"/>
    </location>
</feature>
<dbReference type="HOGENOM" id="CLU_030951_0_0_6"/>
<dbReference type="Proteomes" id="UP000000998">
    <property type="component" value="Plasmid pMAQU01"/>
</dbReference>
<dbReference type="GO" id="GO:0003886">
    <property type="term" value="F:DNA (cytosine-5-)-methyltransferase activity"/>
    <property type="evidence" value="ECO:0007669"/>
    <property type="project" value="UniProtKB-EC"/>
</dbReference>
<dbReference type="InterPro" id="IPR001525">
    <property type="entry name" value="C5_MeTfrase"/>
</dbReference>
<keyword evidence="6" id="KW-0614">Plasmid</keyword>
<evidence type="ECO:0000256" key="3">
    <source>
        <dbReference type="ARBA" id="ARBA00022747"/>
    </source>
</evidence>
<keyword evidence="5" id="KW-0949">S-adenosyl-L-methionine</keyword>
<evidence type="ECO:0000313" key="6">
    <source>
        <dbReference type="EMBL" id="ABM21150.1"/>
    </source>
</evidence>
<dbReference type="REBASE" id="14640">
    <property type="entry name" value="M.MaqORF4299P"/>
</dbReference>
<dbReference type="GO" id="GO:0009307">
    <property type="term" value="P:DNA restriction-modification system"/>
    <property type="evidence" value="ECO:0007669"/>
    <property type="project" value="UniProtKB-KW"/>
</dbReference>
<gene>
    <name evidence="6" type="ordered locus">Maqu_4299</name>
</gene>
<dbReference type="OrthoDB" id="5288620at2"/>
<dbReference type="SUPFAM" id="SSF53335">
    <property type="entry name" value="S-adenosyl-L-methionine-dependent methyltransferases"/>
    <property type="match status" value="1"/>
</dbReference>
<reference evidence="7" key="1">
    <citation type="journal article" date="2011" name="Appl. Environ. Microbiol.">
        <title>Genomic potential of Marinobacter aquaeolei, a biogeochemical 'opportunitroph'.</title>
        <authorList>
            <person name="Singer E."/>
            <person name="Webb E.A."/>
            <person name="Nelson W.C."/>
            <person name="Heidelberg J.F."/>
            <person name="Ivanova N."/>
            <person name="Pati A."/>
            <person name="Edwards K.J."/>
        </authorList>
    </citation>
    <scope>NUCLEOTIDE SEQUENCE [LARGE SCALE GENOMIC DNA]</scope>
    <source>
        <strain evidence="7">ATCC 700491 / DSM 11845 / VT8</strain>
    </source>
</reference>
<organism evidence="6 7">
    <name type="scientific">Marinobacter nauticus (strain ATCC 700491 / DSM 11845 / VT8)</name>
    <name type="common">Marinobacter aquaeolei</name>
    <dbReference type="NCBI Taxonomy" id="351348"/>
    <lineage>
        <taxon>Bacteria</taxon>
        <taxon>Pseudomonadati</taxon>
        <taxon>Pseudomonadota</taxon>
        <taxon>Gammaproteobacteria</taxon>
        <taxon>Pseudomonadales</taxon>
        <taxon>Marinobacteraceae</taxon>
        <taxon>Marinobacter</taxon>
    </lineage>
</organism>
<keyword evidence="1 5" id="KW-0489">Methyltransferase</keyword>
<dbReference type="KEGG" id="maq:Maqu_4299"/>
<dbReference type="GO" id="GO:0032259">
    <property type="term" value="P:methylation"/>
    <property type="evidence" value="ECO:0007669"/>
    <property type="project" value="UniProtKB-KW"/>
</dbReference>
<keyword evidence="2 5" id="KW-0808">Transferase</keyword>
<dbReference type="Pfam" id="PF00145">
    <property type="entry name" value="DNA_methylase"/>
    <property type="match status" value="1"/>
</dbReference>
<proteinExistence type="inferred from homology"/>
<dbReference type="PROSITE" id="PS51679">
    <property type="entry name" value="SAM_MT_C5"/>
    <property type="match status" value="1"/>
</dbReference>
<dbReference type="eggNOG" id="COG0270">
    <property type="taxonomic scope" value="Bacteria"/>
</dbReference>
<sequence length="467" mass="51878">MTTILAPTVKINRGKPRIWLEGQRLARGAFTQDTRYNISFKNGTVTLKACKDGDRKVSAYKDKPIIDLNSKEVGEWFPVGTKLRAVVRRGRIVIRRLANSMKALKRDRDLLTKLLKGEPLNVVSMYHGAGVMSRSLHDGWRSAGIKTRTLLAAEIDGRYLDASLKANADLFDSSSVLVNAPVQDMEFDHVPSANLMEIGLPCSGQSKAGRSKRKLASAEEHPEAGALFFTSLEWIKKFQPAATIIECTPELLNSPSMAVIRSVLASWKYDLFETTLNGCDFGALENRDRAVVIAMSRDLAKAGMFNLADIKPLRVKEEKLADVLEPISEDDDRWTIHTYLEEKALRDAKKGSGFQRQLYTGEESYINTVTRGYARIRSTDPHIMHPTKPRYTRLLTVAEHAAVKALPKGWIETCELANTVAHEVLGQSVIYPLFKAIGAALGHNLRTLAETLLPTMTQHIEPTALAA</sequence>
<dbReference type="Gene3D" id="3.40.50.150">
    <property type="entry name" value="Vaccinia Virus protein VP39"/>
    <property type="match status" value="1"/>
</dbReference>
<dbReference type="AlphaFoldDB" id="A1U831"/>
<evidence type="ECO:0000256" key="1">
    <source>
        <dbReference type="ARBA" id="ARBA00022603"/>
    </source>
</evidence>
<name>A1U831_MARN8</name>
<dbReference type="EMBL" id="CP000515">
    <property type="protein sequence ID" value="ABM21150.1"/>
    <property type="molecule type" value="Genomic_DNA"/>
</dbReference>